<dbReference type="InterPro" id="IPR016090">
    <property type="entry name" value="PLA2-like_dom"/>
</dbReference>
<comment type="cofactor">
    <cofactor evidence="1">
        <name>Ca(2+)</name>
        <dbReference type="ChEBI" id="CHEBI:29108"/>
    </cofactor>
</comment>
<evidence type="ECO:0000313" key="8">
    <source>
        <dbReference type="Proteomes" id="UP001153148"/>
    </source>
</evidence>
<evidence type="ECO:0000256" key="4">
    <source>
        <dbReference type="ARBA" id="ARBA00023098"/>
    </source>
</evidence>
<dbReference type="Proteomes" id="UP001153148">
    <property type="component" value="Unassembled WGS sequence"/>
</dbReference>
<accession>A0ABN7PCS6</accession>
<gene>
    <name evidence="7" type="ORF">TPAB3V08_LOCUS11068</name>
</gene>
<dbReference type="Pfam" id="PF05826">
    <property type="entry name" value="Phospholip_A2_2"/>
    <property type="match status" value="1"/>
</dbReference>
<sequence length="69" mass="8199">MKLRQCLRDLNTTTANTVGTIFFNVARVTCFTYNKTCHHTRQRFDEGMDQSTLDQKLLSFWTMYIKKDD</sequence>
<reference evidence="7" key="1">
    <citation type="submission" date="2021-03" db="EMBL/GenBank/DDBJ databases">
        <authorList>
            <person name="Tran Van P."/>
        </authorList>
    </citation>
    <scope>NUCLEOTIDE SEQUENCE</scope>
</reference>
<dbReference type="EMBL" id="CAJPIN010031687">
    <property type="protein sequence ID" value="CAG2064121.1"/>
    <property type="molecule type" value="Genomic_DNA"/>
</dbReference>
<evidence type="ECO:0000256" key="2">
    <source>
        <dbReference type="ARBA" id="ARBA00013278"/>
    </source>
</evidence>
<keyword evidence="4" id="KW-0443">Lipid metabolism</keyword>
<evidence type="ECO:0000259" key="6">
    <source>
        <dbReference type="Pfam" id="PF05826"/>
    </source>
</evidence>
<feature type="domain" description="Phospholipase A2-like central" evidence="6">
    <location>
        <begin position="2"/>
        <end position="33"/>
    </location>
</feature>
<protein>
    <recommendedName>
        <fullName evidence="2">phospholipase A2</fullName>
        <ecNumber evidence="2">3.1.1.4</ecNumber>
    </recommendedName>
    <alternativeName>
        <fullName evidence="5">Phosphatidylcholine 2-acylhydrolase</fullName>
    </alternativeName>
</protein>
<dbReference type="EC" id="3.1.1.4" evidence="2"/>
<keyword evidence="3" id="KW-0442">Lipid degradation</keyword>
<evidence type="ECO:0000256" key="5">
    <source>
        <dbReference type="ARBA" id="ARBA00029903"/>
    </source>
</evidence>
<evidence type="ECO:0000256" key="1">
    <source>
        <dbReference type="ARBA" id="ARBA00001913"/>
    </source>
</evidence>
<proteinExistence type="predicted"/>
<dbReference type="PANTHER" id="PTHR12253">
    <property type="entry name" value="RH14732P"/>
    <property type="match status" value="1"/>
</dbReference>
<keyword evidence="8" id="KW-1185">Reference proteome</keyword>
<dbReference type="InterPro" id="IPR036444">
    <property type="entry name" value="PLipase_A2_dom_sf"/>
</dbReference>
<organism evidence="7 8">
    <name type="scientific">Timema podura</name>
    <name type="common">Walking stick</name>
    <dbReference type="NCBI Taxonomy" id="61482"/>
    <lineage>
        <taxon>Eukaryota</taxon>
        <taxon>Metazoa</taxon>
        <taxon>Ecdysozoa</taxon>
        <taxon>Arthropoda</taxon>
        <taxon>Hexapoda</taxon>
        <taxon>Insecta</taxon>
        <taxon>Pterygota</taxon>
        <taxon>Neoptera</taxon>
        <taxon>Polyneoptera</taxon>
        <taxon>Phasmatodea</taxon>
        <taxon>Timematodea</taxon>
        <taxon>Timematoidea</taxon>
        <taxon>Timematidae</taxon>
        <taxon>Timema</taxon>
    </lineage>
</organism>
<name>A0ABN7PCS6_TIMPD</name>
<evidence type="ECO:0000313" key="7">
    <source>
        <dbReference type="EMBL" id="CAG2064121.1"/>
    </source>
</evidence>
<dbReference type="Gene3D" id="1.20.90.10">
    <property type="entry name" value="Phospholipase A2 domain"/>
    <property type="match status" value="1"/>
</dbReference>
<comment type="caution">
    <text evidence="7">The sequence shown here is derived from an EMBL/GenBank/DDBJ whole genome shotgun (WGS) entry which is preliminary data.</text>
</comment>
<evidence type="ECO:0000256" key="3">
    <source>
        <dbReference type="ARBA" id="ARBA00022963"/>
    </source>
</evidence>